<sequence length="73" mass="8802">MRILAEEEYHLHSQNRMNTSWTTHYISYHQVPVKWHAITFRTNTSLFLNSFLPRTIRDIRYENNTKCCSQTGL</sequence>
<accession>A0A7J7KKC9</accession>
<organism evidence="1 2">
    <name type="scientific">Bugula neritina</name>
    <name type="common">Brown bryozoan</name>
    <name type="synonym">Sertularia neritina</name>
    <dbReference type="NCBI Taxonomy" id="10212"/>
    <lineage>
        <taxon>Eukaryota</taxon>
        <taxon>Metazoa</taxon>
        <taxon>Spiralia</taxon>
        <taxon>Lophotrochozoa</taxon>
        <taxon>Bryozoa</taxon>
        <taxon>Gymnolaemata</taxon>
        <taxon>Cheilostomatida</taxon>
        <taxon>Flustrina</taxon>
        <taxon>Buguloidea</taxon>
        <taxon>Bugulidae</taxon>
        <taxon>Bugula</taxon>
    </lineage>
</organism>
<evidence type="ECO:0000313" key="1">
    <source>
        <dbReference type="EMBL" id="KAF6038441.1"/>
    </source>
</evidence>
<evidence type="ECO:0000313" key="2">
    <source>
        <dbReference type="Proteomes" id="UP000593567"/>
    </source>
</evidence>
<keyword evidence="2" id="KW-1185">Reference proteome</keyword>
<proteinExistence type="predicted"/>
<gene>
    <name evidence="1" type="ORF">EB796_003254</name>
</gene>
<dbReference type="EMBL" id="VXIV02000415">
    <property type="protein sequence ID" value="KAF6038441.1"/>
    <property type="molecule type" value="Genomic_DNA"/>
</dbReference>
<dbReference type="AlphaFoldDB" id="A0A7J7KKC9"/>
<reference evidence="1" key="1">
    <citation type="submission" date="2020-06" db="EMBL/GenBank/DDBJ databases">
        <title>Draft genome of Bugula neritina, a colonial animal packing powerful symbionts and potential medicines.</title>
        <authorList>
            <person name="Rayko M."/>
        </authorList>
    </citation>
    <scope>NUCLEOTIDE SEQUENCE [LARGE SCALE GENOMIC DNA]</scope>
    <source>
        <strain evidence="1">Kwan_BN1</strain>
    </source>
</reference>
<protein>
    <submittedName>
        <fullName evidence="1">Uncharacterized protein</fullName>
    </submittedName>
</protein>
<comment type="caution">
    <text evidence="1">The sequence shown here is derived from an EMBL/GenBank/DDBJ whole genome shotgun (WGS) entry which is preliminary data.</text>
</comment>
<name>A0A7J7KKC9_BUGNE</name>
<dbReference type="Proteomes" id="UP000593567">
    <property type="component" value="Unassembled WGS sequence"/>
</dbReference>